<sequence length="154" mass="16325">MPCFNPRFSLLSSSPPPPLRDYAGRLRPPPRPPAASAHLRQLHGLRRLHGLSPPPPTSTASAASAHLRRLHGLPPPPPPPPPPRPLATSAAAAVVDLNNAIPHRGVIQALVDKFTASAARAGKVTVQPKQVRFPFMGDSAGFGTERVPSDLDPR</sequence>
<name>A0A8J6BWQ7_ZIZPA</name>
<reference evidence="2" key="1">
    <citation type="journal article" date="2021" name="bioRxiv">
        <title>Whole Genome Assembly and Annotation of Northern Wild Rice, Zizania palustris L., Supports a Whole Genome Duplication in the Zizania Genus.</title>
        <authorList>
            <person name="Haas M."/>
            <person name="Kono T."/>
            <person name="Macchietto M."/>
            <person name="Millas R."/>
            <person name="McGilp L."/>
            <person name="Shao M."/>
            <person name="Duquette J."/>
            <person name="Hirsch C.N."/>
            <person name="Kimball J."/>
        </authorList>
    </citation>
    <scope>NUCLEOTIDE SEQUENCE</scope>
    <source>
        <tissue evidence="2">Fresh leaf tissue</tissue>
    </source>
</reference>
<feature type="region of interest" description="Disordered" evidence="1">
    <location>
        <begin position="134"/>
        <end position="154"/>
    </location>
</feature>
<accession>A0A8J6BWQ7</accession>
<dbReference type="AlphaFoldDB" id="A0A8J6BWQ7"/>
<dbReference type="Proteomes" id="UP000729402">
    <property type="component" value="Unassembled WGS sequence"/>
</dbReference>
<keyword evidence="3" id="KW-1185">Reference proteome</keyword>
<proteinExistence type="predicted"/>
<organism evidence="2 3">
    <name type="scientific">Zizania palustris</name>
    <name type="common">Northern wild rice</name>
    <dbReference type="NCBI Taxonomy" id="103762"/>
    <lineage>
        <taxon>Eukaryota</taxon>
        <taxon>Viridiplantae</taxon>
        <taxon>Streptophyta</taxon>
        <taxon>Embryophyta</taxon>
        <taxon>Tracheophyta</taxon>
        <taxon>Spermatophyta</taxon>
        <taxon>Magnoliopsida</taxon>
        <taxon>Liliopsida</taxon>
        <taxon>Poales</taxon>
        <taxon>Poaceae</taxon>
        <taxon>BOP clade</taxon>
        <taxon>Oryzoideae</taxon>
        <taxon>Oryzeae</taxon>
        <taxon>Zizaniinae</taxon>
        <taxon>Zizania</taxon>
    </lineage>
</organism>
<evidence type="ECO:0000313" key="3">
    <source>
        <dbReference type="Proteomes" id="UP000729402"/>
    </source>
</evidence>
<comment type="caution">
    <text evidence="2">The sequence shown here is derived from an EMBL/GenBank/DDBJ whole genome shotgun (WGS) entry which is preliminary data.</text>
</comment>
<feature type="region of interest" description="Disordered" evidence="1">
    <location>
        <begin position="1"/>
        <end position="88"/>
    </location>
</feature>
<feature type="compositionally biased region" description="Basic residues" evidence="1">
    <location>
        <begin position="40"/>
        <end position="49"/>
    </location>
</feature>
<evidence type="ECO:0000256" key="1">
    <source>
        <dbReference type="SAM" id="MobiDB-lite"/>
    </source>
</evidence>
<evidence type="ECO:0000313" key="2">
    <source>
        <dbReference type="EMBL" id="KAG8095756.1"/>
    </source>
</evidence>
<dbReference type="OrthoDB" id="2018059at2759"/>
<protein>
    <submittedName>
        <fullName evidence="2">Uncharacterized protein</fullName>
    </submittedName>
</protein>
<feature type="compositionally biased region" description="Pro residues" evidence="1">
    <location>
        <begin position="73"/>
        <end position="85"/>
    </location>
</feature>
<dbReference type="EMBL" id="JAAALK010000079">
    <property type="protein sequence ID" value="KAG8095756.1"/>
    <property type="molecule type" value="Genomic_DNA"/>
</dbReference>
<gene>
    <name evidence="2" type="ORF">GUJ93_ZPchr0013g36349</name>
</gene>
<reference evidence="2" key="2">
    <citation type="submission" date="2021-02" db="EMBL/GenBank/DDBJ databases">
        <authorList>
            <person name="Kimball J.A."/>
            <person name="Haas M.W."/>
            <person name="Macchietto M."/>
            <person name="Kono T."/>
            <person name="Duquette J."/>
            <person name="Shao M."/>
        </authorList>
    </citation>
    <scope>NUCLEOTIDE SEQUENCE</scope>
    <source>
        <tissue evidence="2">Fresh leaf tissue</tissue>
    </source>
</reference>